<dbReference type="NCBIfam" id="TIGR00277">
    <property type="entry name" value="HDIG"/>
    <property type="match status" value="1"/>
</dbReference>
<dbReference type="SUPFAM" id="SSF109604">
    <property type="entry name" value="HD-domain/PDEase-like"/>
    <property type="match status" value="1"/>
</dbReference>
<evidence type="ECO:0000313" key="2">
    <source>
        <dbReference type="EMBL" id="WMW22982.1"/>
    </source>
</evidence>
<dbReference type="RefSeq" id="WP_309309097.1">
    <property type="nucleotide sequence ID" value="NZ_CP133594.1"/>
</dbReference>
<dbReference type="InterPro" id="IPR003607">
    <property type="entry name" value="HD/PDEase_dom"/>
</dbReference>
<dbReference type="InterPro" id="IPR006674">
    <property type="entry name" value="HD_domain"/>
</dbReference>
<accession>A0AA51YHB4</accession>
<evidence type="ECO:0000313" key="3">
    <source>
        <dbReference type="Proteomes" id="UP001183006"/>
    </source>
</evidence>
<dbReference type="AlphaFoldDB" id="A0AA51YHB4"/>
<evidence type="ECO:0000259" key="1">
    <source>
        <dbReference type="PROSITE" id="PS51831"/>
    </source>
</evidence>
<dbReference type="Pfam" id="PF01966">
    <property type="entry name" value="HD"/>
    <property type="match status" value="1"/>
</dbReference>
<reference evidence="2" key="1">
    <citation type="submission" date="2023-08" db="EMBL/GenBank/DDBJ databases">
        <title>Methanolobus mangrovi sp. nov. and Methanolobus sediminis sp. nov, two novel methylotrophic methanogens isolated from mangrove sediments in China.</title>
        <authorList>
            <person name="Zhou J."/>
        </authorList>
    </citation>
    <scope>NUCLEOTIDE SEQUENCE</scope>
    <source>
        <strain evidence="2">FTZ2</strain>
    </source>
</reference>
<organism evidence="2 3">
    <name type="scientific">Methanolobus mangrovi</name>
    <dbReference type="NCBI Taxonomy" id="3072977"/>
    <lineage>
        <taxon>Archaea</taxon>
        <taxon>Methanobacteriati</taxon>
        <taxon>Methanobacteriota</taxon>
        <taxon>Stenosarchaea group</taxon>
        <taxon>Methanomicrobia</taxon>
        <taxon>Methanosarcinales</taxon>
        <taxon>Methanosarcinaceae</taxon>
        <taxon>Methanolobus</taxon>
    </lineage>
</organism>
<gene>
    <name evidence="2" type="ORF">RE476_03910</name>
</gene>
<sequence>MKEEDFLVFNEWFFHYVGSFHTDDRFIRKNIKLKEEHSLRVCVNSSLIAISEDLDERDHYLAKTIGLLHDIGRFEQIRKYRTFNDSESENHALLGVKILKAEGVLSGLPHEEQEIIFTAIKNHNVHILPEELDQRTLFHSKIIRDADKLDIYKVLTDHYAIREMSPNPALYHGLPDTFEYNRDLLEDIFNNRVASVNKVATCNDMNLTRLAWLFDLNFVETVILVRKRDYIKKLVATLPQNSEIDELHDYLNRYVDSILSISKETYCEC</sequence>
<dbReference type="EMBL" id="CP133594">
    <property type="protein sequence ID" value="WMW22982.1"/>
    <property type="molecule type" value="Genomic_DNA"/>
</dbReference>
<keyword evidence="3" id="KW-1185">Reference proteome</keyword>
<name>A0AA51YHB4_9EURY</name>
<dbReference type="InterPro" id="IPR006675">
    <property type="entry name" value="HDIG_dom"/>
</dbReference>
<dbReference type="KEGG" id="mmav:RE476_03910"/>
<protein>
    <submittedName>
        <fullName evidence="2">HD domain-containing protein</fullName>
    </submittedName>
</protein>
<dbReference type="PROSITE" id="PS51831">
    <property type="entry name" value="HD"/>
    <property type="match status" value="1"/>
</dbReference>
<dbReference type="CDD" id="cd00077">
    <property type="entry name" value="HDc"/>
    <property type="match status" value="1"/>
</dbReference>
<feature type="domain" description="HD" evidence="1">
    <location>
        <begin position="34"/>
        <end position="152"/>
    </location>
</feature>
<dbReference type="GeneID" id="84229257"/>
<dbReference type="Gene3D" id="1.10.3210.10">
    <property type="entry name" value="Hypothetical protein af1432"/>
    <property type="match status" value="1"/>
</dbReference>
<proteinExistence type="predicted"/>
<dbReference type="Proteomes" id="UP001183006">
    <property type="component" value="Chromosome"/>
</dbReference>